<evidence type="ECO:0000313" key="2">
    <source>
        <dbReference type="EMBL" id="BAJ00272.1"/>
    </source>
</evidence>
<dbReference type="KEGG" id="svo:SVI_0301"/>
<organism evidence="2 3">
    <name type="scientific">Shewanella violacea (strain JCM 10179 / CIP 106290 / LMG 19151 / DSS12)</name>
    <dbReference type="NCBI Taxonomy" id="637905"/>
    <lineage>
        <taxon>Bacteria</taxon>
        <taxon>Pseudomonadati</taxon>
        <taxon>Pseudomonadota</taxon>
        <taxon>Gammaproteobacteria</taxon>
        <taxon>Alteromonadales</taxon>
        <taxon>Shewanellaceae</taxon>
        <taxon>Shewanella</taxon>
    </lineage>
</organism>
<feature type="domain" description="PA14" evidence="1">
    <location>
        <begin position="303"/>
        <end position="466"/>
    </location>
</feature>
<dbReference type="Pfam" id="PF20419">
    <property type="entry name" value="DUF6701"/>
    <property type="match status" value="1"/>
</dbReference>
<evidence type="ECO:0000313" key="3">
    <source>
        <dbReference type="Proteomes" id="UP000002350"/>
    </source>
</evidence>
<dbReference type="InterPro" id="IPR037524">
    <property type="entry name" value="PA14/GLEYA"/>
</dbReference>
<reference evidence="3" key="1">
    <citation type="journal article" date="2010" name="Mol. Biosyst.">
        <title>Complete genome sequence and comparative analysis of Shewanella violacea, a psychrophilic and piezophilic bacterium from deep sea floor sediments.</title>
        <authorList>
            <person name="Aono E."/>
            <person name="Baba T."/>
            <person name="Ara T."/>
            <person name="Nishi T."/>
            <person name="Nakamichi T."/>
            <person name="Inamoto E."/>
            <person name="Toyonaga H."/>
            <person name="Hasegawa M."/>
            <person name="Takai Y."/>
            <person name="Okumura Y."/>
            <person name="Baba M."/>
            <person name="Tomita M."/>
            <person name="Kato C."/>
            <person name="Oshima T."/>
            <person name="Nakasone K."/>
            <person name="Mori H."/>
        </authorList>
    </citation>
    <scope>NUCLEOTIDE SEQUENCE [LARGE SCALE GENOMIC DNA]</scope>
    <source>
        <strain evidence="3">JCM 10179 / CIP 106290 / LMG 19151 / DSS12</strain>
    </source>
</reference>
<dbReference type="Pfam" id="PF07691">
    <property type="entry name" value="PA14"/>
    <property type="match status" value="1"/>
</dbReference>
<dbReference type="STRING" id="637905.SVI_0301"/>
<name>D4ZEP2_SHEVD</name>
<keyword evidence="3" id="KW-1185">Reference proteome</keyword>
<dbReference type="InterPro" id="IPR046524">
    <property type="entry name" value="DUF6701"/>
</dbReference>
<dbReference type="Gene3D" id="3.90.182.10">
    <property type="entry name" value="Toxin - Anthrax Protective Antigen,domain 1"/>
    <property type="match status" value="1"/>
</dbReference>
<protein>
    <recommendedName>
        <fullName evidence="1">PA14 domain-containing protein</fullName>
    </recommendedName>
</protein>
<sequence>MIDTLMFRGRQVTQRILILVLLMGSGLLPAYAADWTATFIEGVNSYSRDGEIEFNGTAKLYNSSQTGFLPSFDVEEDERSCVPPNQNTKRCKSGGYTARLPLDRIPFNQCRSTSDNDIGPPDFFNPEIELVAGEYGDVVLSGGTNNKITFTTSEGIYKLKSLKATNGILELAAGQYWIESLQINSGVRIIFPPTGTVSFFVRDDYTHLNSSLAYSAAQFLLYAYSDVTISGDVYFRGFVVAEDEFELNGGAMLEGGVTADEISLGNSSWIYFNDTAASINVVPDCDVEPVLPVVPLQCPAGQDGVAGITYRSYDATSWKPGQNISPVDHNDFNNLIDTVKSTTNQLGESIESQVEGYGYDINPHSSQGDRYAGIFEGYLDVPETGNYIFGIDGDDAIELLIDGQLVVGFYGLHGQCGRPCETGDIALAQGTHKIEMRFHEATGAEAYHLYWQPPSATSLVKVPENAYLTCPLPQFEFGRVTLSGGSAVINFENSYASAPVIILMPSLDGANPTQDGPATVRLVSSGAATASIEQNEPPGNKVSADDMSEVDYFIMEPGYRFLARGKALQAGKLVTNKYQGKRLPAAGRGYENISFSHKFGAKPAMVGQTLSRHNNRFITTVINNVSSQGDNFDIAIEASEVLGSINQDETLGYVAGLGSGSMEINGEAVLYEFDYAKNHGDSYRTRTLLQQCAYQTNYQNTYTSQPYVIASKNSHKGGDGGWVRRCRHSVFNNTVSFAVDEDQQSNTERNHLAEDIGYFAFEAVPEPPVTNHYRIEFSSGAISCAAKNIIIRACDDGNCTTETSVLSSVDLTKNGNLYSKVDFTGHTVPGVELWHGDGGSVLVGLVAENSSASYRCFIDGQEVDTDKCKLDYQDTGFYFDVPNTSSCKDTANFELFAVKKDSQTQECVPLFSNQTKAIDFNFEYKIPSSVNNEASLTLSSLNGSRDDVSIAGGATESLDVRFDKDGKAVLQANYPEAGVVRLKASHTLRVNTPNGTEELLLEYADDFTAAPAGFHFFNTSSNKTCSSGDPYNASCDVLAKAGENFEMGMKAVCWESDSDNDFSNNTALQNFKLDDIAITAKVDQPSAGSDGSFGYSSINFELNTGETAAILEQSWNEVGTVTAELTQDLNYHGVTIPQDKSSSEVFGRFTPAYLEITGNTPEVSLSCSSFTYMDQPFSFLSGTEPKIQVIGKSTSTSVTSNYQIDPWWRYKDKESSEQNLWSGRTYSDNRGIAILDDKDAPDLSGKVLFLSEPAAAYLAGGQVNYLRTASAVAPFNALFNLDLQAADVTDEDNICFQADANSPCIGFTFTDIGKDKSRQQRYGRMLVENGYGPESESLRLPIRAEYVSAVGATGPTWLINKEDQCSVYGTASSADNGELITTGINMQLPAGFPSITAHNNPQLTSQSGLIQAGVNQIYFTPPNAPAEAPIKLKQHVKPWLKWYWNYDGNNANDLYDPRASAFFGTYRGNDKVISWREVN</sequence>
<dbReference type="eggNOG" id="COG5571">
    <property type="taxonomic scope" value="Bacteria"/>
</dbReference>
<gene>
    <name evidence="2" type="ordered locus">SVI_0301</name>
</gene>
<proteinExistence type="predicted"/>
<dbReference type="SUPFAM" id="SSF56988">
    <property type="entry name" value="Anthrax protective antigen"/>
    <property type="match status" value="1"/>
</dbReference>
<dbReference type="Proteomes" id="UP000002350">
    <property type="component" value="Chromosome"/>
</dbReference>
<dbReference type="eggNOG" id="COG3343">
    <property type="taxonomic scope" value="Bacteria"/>
</dbReference>
<dbReference type="InterPro" id="IPR011658">
    <property type="entry name" value="PA14_dom"/>
</dbReference>
<dbReference type="SMART" id="SM00758">
    <property type="entry name" value="PA14"/>
    <property type="match status" value="1"/>
</dbReference>
<dbReference type="RefSeq" id="WP_013049586.1">
    <property type="nucleotide sequence ID" value="NC_014012.1"/>
</dbReference>
<dbReference type="eggNOG" id="COG3210">
    <property type="taxonomic scope" value="Bacteria"/>
</dbReference>
<dbReference type="eggNOG" id="COG3595">
    <property type="taxonomic scope" value="Bacteria"/>
</dbReference>
<dbReference type="PROSITE" id="PS51820">
    <property type="entry name" value="PA14"/>
    <property type="match status" value="1"/>
</dbReference>
<dbReference type="EMBL" id="AP011177">
    <property type="protein sequence ID" value="BAJ00272.1"/>
    <property type="molecule type" value="Genomic_DNA"/>
</dbReference>
<evidence type="ECO:0000259" key="1">
    <source>
        <dbReference type="PROSITE" id="PS51820"/>
    </source>
</evidence>
<dbReference type="HOGENOM" id="CLU_004043_0_0_6"/>
<accession>D4ZEP2</accession>